<organism evidence="4 6">
    <name type="scientific">Mycolicibacterium diernhoferi</name>
    <dbReference type="NCBI Taxonomy" id="1801"/>
    <lineage>
        <taxon>Bacteria</taxon>
        <taxon>Bacillati</taxon>
        <taxon>Actinomycetota</taxon>
        <taxon>Actinomycetes</taxon>
        <taxon>Mycobacteriales</taxon>
        <taxon>Mycobacteriaceae</taxon>
        <taxon>Mycolicibacterium</taxon>
    </lineage>
</organism>
<evidence type="ECO:0000313" key="5">
    <source>
        <dbReference type="EMBL" id="PEG56510.1"/>
    </source>
</evidence>
<dbReference type="OrthoDB" id="9768323at2"/>
<dbReference type="InterPro" id="IPR002821">
    <property type="entry name" value="Hydantoinase_A"/>
</dbReference>
<dbReference type="EMBL" id="MIJD01000018">
    <property type="protein sequence ID" value="OPE55786.1"/>
    <property type="molecule type" value="Genomic_DNA"/>
</dbReference>
<proteinExistence type="predicted"/>
<evidence type="ECO:0000259" key="1">
    <source>
        <dbReference type="Pfam" id="PF01968"/>
    </source>
</evidence>
<dbReference type="RefSeq" id="WP_073856112.1">
    <property type="nucleotide sequence ID" value="NZ_BAAATC010000019.1"/>
</dbReference>
<accession>A0A1Q4HGJ7</accession>
<evidence type="ECO:0000259" key="2">
    <source>
        <dbReference type="Pfam" id="PF05378"/>
    </source>
</evidence>
<dbReference type="InterPro" id="IPR043129">
    <property type="entry name" value="ATPase_NBD"/>
</dbReference>
<dbReference type="Pfam" id="PF05378">
    <property type="entry name" value="Hydant_A_N"/>
    <property type="match status" value="1"/>
</dbReference>
<feature type="domain" description="Acetophenone carboxylase-like C-terminal" evidence="3">
    <location>
        <begin position="523"/>
        <end position="693"/>
    </location>
</feature>
<dbReference type="Proteomes" id="UP000220340">
    <property type="component" value="Unassembled WGS sequence"/>
</dbReference>
<dbReference type="InterPro" id="IPR049517">
    <property type="entry name" value="ACX-like_C"/>
</dbReference>
<evidence type="ECO:0000259" key="3">
    <source>
        <dbReference type="Pfam" id="PF19278"/>
    </source>
</evidence>
<reference evidence="5 7" key="2">
    <citation type="submission" date="2017-10" db="EMBL/GenBank/DDBJ databases">
        <title>The new phylogeny of genus Mycobacterium.</title>
        <authorList>
            <person name="Tortoli E."/>
            <person name="Trovato A."/>
            <person name="Cirillo D.M."/>
        </authorList>
    </citation>
    <scope>NUCLEOTIDE SEQUENCE [LARGE SCALE GENOMIC DNA]</scope>
    <source>
        <strain evidence="5 7">IP141170001</strain>
    </source>
</reference>
<protein>
    <submittedName>
        <fullName evidence="4">Hydantoinase</fullName>
    </submittedName>
</protein>
<reference evidence="4 6" key="1">
    <citation type="submission" date="2016-09" db="EMBL/GenBank/DDBJ databases">
        <title>genome sequences of unsequenced Mycobacteria.</title>
        <authorList>
            <person name="Greninger A.L."/>
            <person name="Jerome K.R."/>
            <person name="Mcnair B."/>
            <person name="Wallis C."/>
            <person name="Fang F."/>
        </authorList>
    </citation>
    <scope>NUCLEOTIDE SEQUENCE [LARGE SCALE GENOMIC DNA]</scope>
    <source>
        <strain evidence="4 6">BM1</strain>
    </source>
</reference>
<dbReference type="Pfam" id="PF19278">
    <property type="entry name" value="Hydant_A_C"/>
    <property type="match status" value="1"/>
</dbReference>
<gene>
    <name evidence="4" type="ORF">BV510_03295</name>
    <name evidence="5" type="ORF">CRI78_01285</name>
</gene>
<dbReference type="SUPFAM" id="SSF53067">
    <property type="entry name" value="Actin-like ATPase domain"/>
    <property type="match status" value="1"/>
</dbReference>
<dbReference type="GO" id="GO:0017168">
    <property type="term" value="F:5-oxoprolinase (ATP-hydrolyzing) activity"/>
    <property type="evidence" value="ECO:0007669"/>
    <property type="project" value="TreeGrafter"/>
</dbReference>
<dbReference type="AlphaFoldDB" id="A0A1Q4HGJ7"/>
<dbReference type="Proteomes" id="UP000191039">
    <property type="component" value="Unassembled WGS sequence"/>
</dbReference>
<dbReference type="PANTHER" id="PTHR11365:SF23">
    <property type="entry name" value="HYPOTHETICAL 5-OXOPROLINASE (EUROFUNG)-RELATED"/>
    <property type="match status" value="1"/>
</dbReference>
<sequence length="706" mass="74532">MAYSVGIDIGGTFTDTVLLDESGTARLLKTPTTLNDPSEGVNNALALAEQELGLEAGAILKDVDYFGLGTTVATNALIERKGVKTGIITTKGFRDAILMQRATGHWAGRELHEVMRDSARRQAEPVVGRPLIREVTERIDYKGAIVTPLDEAEVRTQVQALLDDGVEAIAVCLLWSFREPCHEQRVAAIIREMAPDVYLSVSSDLAPVLGEYERTATTALNAYLGPAVRGYMTNLNGSLRDRGLKGSLRILDSGGGVITPERCGETAVSILTSGPAGGVLASAQLARRLGTPNVLTTDMGGTSFDVGMITDYQPVVTPVQQVNGYRVLKPAVQITAIGAGGGSIARVVGGQLVVGPTSAGSVPGPVCYGRGGTQPTVTDADVVLGIIDPSYFLGGSFALDREGAERAMHDMIAKPLGMTVSEAAHGIKSIADHRMADLLDTLTVGHGHDPRDFVVYAYGGAGGAHCHQFGAELGAQSILVPATATVHSAFGAAMSDLHITAELSDPMHSATWDAALDAFDPARLTRNFASLEAEATEELLEGGALTERITLQRFADVRFRMQSKSLSIPVEAGALDTASIIRIMDTFANQFVELYGSEALFLGAGVEIVSLRVQAKGKLDKPRVQHVVSADAGACHMPTSRPVYLGPTYGFVTADVARGTDLRPGDRIQGPAVIEHPGTTIFVGPDQTAVIDELENTVIRTSQKDA</sequence>
<dbReference type="EMBL" id="PDCR01000001">
    <property type="protein sequence ID" value="PEG56510.1"/>
    <property type="molecule type" value="Genomic_DNA"/>
</dbReference>
<dbReference type="InterPro" id="IPR045079">
    <property type="entry name" value="Oxoprolinase-like"/>
</dbReference>
<feature type="domain" description="Hydantoinase A/oxoprolinase" evidence="1">
    <location>
        <begin position="214"/>
        <end position="498"/>
    </location>
</feature>
<dbReference type="PANTHER" id="PTHR11365">
    <property type="entry name" value="5-OXOPROLINASE RELATED"/>
    <property type="match status" value="1"/>
</dbReference>
<dbReference type="Pfam" id="PF01968">
    <property type="entry name" value="Hydantoinase_A"/>
    <property type="match status" value="1"/>
</dbReference>
<comment type="caution">
    <text evidence="4">The sequence shown here is derived from an EMBL/GenBank/DDBJ whole genome shotgun (WGS) entry which is preliminary data.</text>
</comment>
<evidence type="ECO:0000313" key="4">
    <source>
        <dbReference type="EMBL" id="OPE55786.1"/>
    </source>
</evidence>
<keyword evidence="7" id="KW-1185">Reference proteome</keyword>
<dbReference type="GO" id="GO:0005829">
    <property type="term" value="C:cytosol"/>
    <property type="evidence" value="ECO:0007669"/>
    <property type="project" value="TreeGrafter"/>
</dbReference>
<feature type="domain" description="Hydantoinase/oxoprolinase N-terminal" evidence="2">
    <location>
        <begin position="5"/>
        <end position="193"/>
    </location>
</feature>
<dbReference type="InterPro" id="IPR008040">
    <property type="entry name" value="Hydant_A_N"/>
</dbReference>
<name>A0A1Q4HGJ7_9MYCO</name>
<dbReference type="STRING" id="1801.BRW64_10345"/>
<evidence type="ECO:0000313" key="7">
    <source>
        <dbReference type="Proteomes" id="UP000220340"/>
    </source>
</evidence>
<evidence type="ECO:0000313" key="6">
    <source>
        <dbReference type="Proteomes" id="UP000191039"/>
    </source>
</evidence>
<dbReference type="GO" id="GO:0006749">
    <property type="term" value="P:glutathione metabolic process"/>
    <property type="evidence" value="ECO:0007669"/>
    <property type="project" value="TreeGrafter"/>
</dbReference>